<keyword evidence="3 8" id="KW-0812">Transmembrane</keyword>
<dbReference type="PIRSF" id="PIRSF015840">
    <property type="entry name" value="DUF284_TM_euk"/>
    <property type="match status" value="1"/>
</dbReference>
<protein>
    <recommendedName>
        <fullName evidence="6">ALA-interacting subunit</fullName>
    </recommendedName>
</protein>
<dbReference type="InterPro" id="IPR005045">
    <property type="entry name" value="CDC50/LEM3_fam"/>
</dbReference>
<comment type="caution">
    <text evidence="9">The sequence shown here is derived from an EMBL/GenBank/DDBJ whole genome shotgun (WGS) entry which is preliminary data.</text>
</comment>
<evidence type="ECO:0000256" key="6">
    <source>
        <dbReference type="PIRNR" id="PIRNR015840"/>
    </source>
</evidence>
<dbReference type="GO" id="GO:0005794">
    <property type="term" value="C:Golgi apparatus"/>
    <property type="evidence" value="ECO:0007669"/>
    <property type="project" value="TreeGrafter"/>
</dbReference>
<sequence length="414" mass="45578">MPSSESDSQPSGSAAQGKKESKWHKRFVQQRLRGWSPILHARNAELYFLAVGVFCLALGIPILVASLNVVEYKARYDLAGVFADLDSNNQQELLWGAGDEGVLVMVEIEVTKRMTAPIYVVYELDSMFQNYRRYVRSFDPDNMHDGLEANKSGVSACEPFTYITGAPDAAFPNQGAILPCGQISQSLFNDTFELSARRRGGAAAWELPINSSDIAWASDRDHLYGAVNAENFNTVPALRGGRGVFAPLNQDQHWMVWQRPAAQAQAQKLYGRIDSDLEADMQASHRADMIVTVLVYNRYNTYGFQGAKSLILTTNSWVGGKNVFLGSVYIVIGGLAWLAAASLFITYNLGLFWKRGYGDLSLLSWEVNGKGARPTARTGSAPPGTPSQAHLQPGDGRLRVQSRNRAGEHRVVPQ</sequence>
<dbReference type="AlphaFoldDB" id="A0A3M7L0Q0"/>
<name>A0A3M7L0Q0_AUXPR</name>
<evidence type="ECO:0000256" key="8">
    <source>
        <dbReference type="SAM" id="Phobius"/>
    </source>
</evidence>
<evidence type="ECO:0000256" key="1">
    <source>
        <dbReference type="ARBA" id="ARBA00004141"/>
    </source>
</evidence>
<evidence type="ECO:0000256" key="5">
    <source>
        <dbReference type="ARBA" id="ARBA00023136"/>
    </source>
</evidence>
<evidence type="ECO:0000256" key="2">
    <source>
        <dbReference type="ARBA" id="ARBA00009457"/>
    </source>
</evidence>
<comment type="subcellular location">
    <subcellularLocation>
        <location evidence="1">Membrane</location>
        <topology evidence="1">Multi-pass membrane protein</topology>
    </subcellularLocation>
</comment>
<feature type="region of interest" description="Disordered" evidence="7">
    <location>
        <begin position="373"/>
        <end position="414"/>
    </location>
</feature>
<evidence type="ECO:0000256" key="4">
    <source>
        <dbReference type="ARBA" id="ARBA00022989"/>
    </source>
</evidence>
<keyword evidence="5 6" id="KW-0472">Membrane</keyword>
<dbReference type="PANTHER" id="PTHR10926:SF0">
    <property type="entry name" value="CDC50, ISOFORM A"/>
    <property type="match status" value="1"/>
</dbReference>
<dbReference type="GO" id="GO:0005886">
    <property type="term" value="C:plasma membrane"/>
    <property type="evidence" value="ECO:0007669"/>
    <property type="project" value="TreeGrafter"/>
</dbReference>
<dbReference type="PANTHER" id="PTHR10926">
    <property type="entry name" value="CELL CYCLE CONTROL PROTEIN 50"/>
    <property type="match status" value="1"/>
</dbReference>
<dbReference type="EMBL" id="QOKY01000148">
    <property type="protein sequence ID" value="RMZ56331.1"/>
    <property type="molecule type" value="Genomic_DNA"/>
</dbReference>
<keyword evidence="4 8" id="KW-1133">Transmembrane helix</keyword>
<accession>A0A3M7L0Q0</accession>
<comment type="similarity">
    <text evidence="2 6">Belongs to the CDC50/LEM3 family.</text>
</comment>
<evidence type="ECO:0000256" key="7">
    <source>
        <dbReference type="SAM" id="MobiDB-lite"/>
    </source>
</evidence>
<feature type="transmembrane region" description="Helical" evidence="8">
    <location>
        <begin position="323"/>
        <end position="347"/>
    </location>
</feature>
<proteinExistence type="inferred from homology"/>
<reference evidence="10" key="1">
    <citation type="journal article" date="2018" name="Algal Res.">
        <title>Characterization of plant carbon substrate utilization by Auxenochlorella protothecoides.</title>
        <authorList>
            <person name="Vogler B.W."/>
            <person name="Starkenburg S.R."/>
            <person name="Sudasinghe N."/>
            <person name="Schambach J.Y."/>
            <person name="Rollin J.A."/>
            <person name="Pattathil S."/>
            <person name="Barry A.N."/>
        </authorList>
    </citation>
    <scope>NUCLEOTIDE SEQUENCE [LARGE SCALE GENOMIC DNA]</scope>
    <source>
        <strain evidence="10">UTEX 25</strain>
    </source>
</reference>
<feature type="region of interest" description="Disordered" evidence="7">
    <location>
        <begin position="1"/>
        <end position="22"/>
    </location>
</feature>
<organism evidence="9 10">
    <name type="scientific">Auxenochlorella protothecoides</name>
    <name type="common">Green microalga</name>
    <name type="synonym">Chlorella protothecoides</name>
    <dbReference type="NCBI Taxonomy" id="3075"/>
    <lineage>
        <taxon>Eukaryota</taxon>
        <taxon>Viridiplantae</taxon>
        <taxon>Chlorophyta</taxon>
        <taxon>core chlorophytes</taxon>
        <taxon>Trebouxiophyceae</taxon>
        <taxon>Chlorellales</taxon>
        <taxon>Chlorellaceae</taxon>
        <taxon>Auxenochlorella</taxon>
    </lineage>
</organism>
<evidence type="ECO:0000313" key="10">
    <source>
        <dbReference type="Proteomes" id="UP000279271"/>
    </source>
</evidence>
<dbReference type="GO" id="GO:0005783">
    <property type="term" value="C:endoplasmic reticulum"/>
    <property type="evidence" value="ECO:0007669"/>
    <property type="project" value="TreeGrafter"/>
</dbReference>
<feature type="compositionally biased region" description="Low complexity" evidence="7">
    <location>
        <begin position="1"/>
        <end position="13"/>
    </location>
</feature>
<evidence type="ECO:0000256" key="3">
    <source>
        <dbReference type="ARBA" id="ARBA00022692"/>
    </source>
</evidence>
<evidence type="ECO:0000313" key="9">
    <source>
        <dbReference type="EMBL" id="RMZ56331.1"/>
    </source>
</evidence>
<feature type="compositionally biased region" description="Basic and acidic residues" evidence="7">
    <location>
        <begin position="405"/>
        <end position="414"/>
    </location>
</feature>
<dbReference type="Proteomes" id="UP000279271">
    <property type="component" value="Unassembled WGS sequence"/>
</dbReference>
<gene>
    <name evidence="9" type="ORF">APUTEX25_003491</name>
</gene>
<feature type="transmembrane region" description="Helical" evidence="8">
    <location>
        <begin position="46"/>
        <end position="70"/>
    </location>
</feature>
<dbReference type="Pfam" id="PF03381">
    <property type="entry name" value="CDC50"/>
    <property type="match status" value="1"/>
</dbReference>